<name>A0A317GF57_LIMRT</name>
<feature type="non-terminal residue" evidence="1">
    <location>
        <position position="70"/>
    </location>
</feature>
<comment type="caution">
    <text evidence="1">The sequence shown here is derived from an EMBL/GenBank/DDBJ whole genome shotgun (WGS) entry which is preliminary data.</text>
</comment>
<gene>
    <name evidence="1" type="ORF">DKZ23_11240</name>
</gene>
<protein>
    <submittedName>
        <fullName evidence="1">Uncharacterized protein</fullName>
    </submittedName>
</protein>
<dbReference type="Proteomes" id="UP000245866">
    <property type="component" value="Unassembled WGS sequence"/>
</dbReference>
<organism evidence="1 2">
    <name type="scientific">Limosilactobacillus reuteri</name>
    <name type="common">Lactobacillus reuteri</name>
    <dbReference type="NCBI Taxonomy" id="1598"/>
    <lineage>
        <taxon>Bacteria</taxon>
        <taxon>Bacillati</taxon>
        <taxon>Bacillota</taxon>
        <taxon>Bacilli</taxon>
        <taxon>Lactobacillales</taxon>
        <taxon>Lactobacillaceae</taxon>
        <taxon>Limosilactobacillus</taxon>
    </lineage>
</organism>
<proteinExistence type="predicted"/>
<sequence length="70" mass="8319">MDKRVGEIVEAIKLLSLSKASLRKLAAEHGVELITDEEEIKEFKENREKEWHKNLTDKLFQKKMRFFDSI</sequence>
<dbReference type="RefSeq" id="WP_134908171.1">
    <property type="nucleotide sequence ID" value="NZ_JAJAOX010000254.1"/>
</dbReference>
<dbReference type="EMBL" id="QGHS01000327">
    <property type="protein sequence ID" value="PWT43468.1"/>
    <property type="molecule type" value="Genomic_DNA"/>
</dbReference>
<accession>A0A317GF57</accession>
<evidence type="ECO:0000313" key="1">
    <source>
        <dbReference type="EMBL" id="PWT43468.1"/>
    </source>
</evidence>
<evidence type="ECO:0000313" key="2">
    <source>
        <dbReference type="Proteomes" id="UP000245866"/>
    </source>
</evidence>
<reference evidence="1 2" key="1">
    <citation type="journal article" date="2018" name="Front. Microbiol.">
        <title>Comparative Genomics of the Herbivore Gut Symbiont Lactobacillus reuteri Reveals Genetic Diversity and Lifestyle Adaptation.</title>
        <authorList>
            <person name="Zhao J."/>
        </authorList>
    </citation>
    <scope>NUCLEOTIDE SEQUENCE [LARGE SCALE GENOMIC DNA]</scope>
    <source>
        <strain evidence="1 2">LR12</strain>
    </source>
</reference>
<dbReference type="AlphaFoldDB" id="A0A317GF57"/>